<dbReference type="HOGENOM" id="CLU_135432_0_0_2"/>
<dbReference type="RefSeq" id="WP_050047894.1">
    <property type="nucleotide sequence ID" value="NZ_CP008874.1"/>
</dbReference>
<dbReference type="KEGG" id="hsu:HLASF_0597"/>
<dbReference type="Pfam" id="PF23956">
    <property type="entry name" value="DUF7285"/>
    <property type="match status" value="1"/>
</dbReference>
<dbReference type="Proteomes" id="UP000069906">
    <property type="component" value="Chromosome"/>
</dbReference>
<keyword evidence="1" id="KW-1133">Transmembrane helix</keyword>
<accession>A0A0F7PCK6</accession>
<dbReference type="GeneID" id="25158790"/>
<dbReference type="InterPro" id="IPR055709">
    <property type="entry name" value="DUF7285"/>
</dbReference>
<keyword evidence="1" id="KW-0472">Membrane</keyword>
<evidence type="ECO:0000313" key="2">
    <source>
        <dbReference type="EMBL" id="AKH97093.1"/>
    </source>
</evidence>
<dbReference type="EMBL" id="CP008874">
    <property type="protein sequence ID" value="AKH97093.1"/>
    <property type="molecule type" value="Genomic_DNA"/>
</dbReference>
<gene>
    <name evidence="2" type="ORF">HLASF_0597</name>
</gene>
<keyword evidence="1" id="KW-0812">Transmembrane</keyword>
<keyword evidence="3" id="KW-1185">Reference proteome</keyword>
<sequence length="124" mass="13159">MFWSGSRAQVEPLPALVAVSAFVAALGLYAVAFHDVPLGTERDVETQALSSVVEDSSTAGVLDPTAVMADAPRGHEMAVVVRADGSEWQTGPSPPTTARTATEQVLVRTASGEQVGRIRVWVWR</sequence>
<protein>
    <submittedName>
        <fullName evidence="2">Uncharacterized protein</fullName>
    </submittedName>
</protein>
<evidence type="ECO:0000313" key="3">
    <source>
        <dbReference type="Proteomes" id="UP000069906"/>
    </source>
</evidence>
<evidence type="ECO:0000256" key="1">
    <source>
        <dbReference type="SAM" id="Phobius"/>
    </source>
</evidence>
<proteinExistence type="predicted"/>
<reference evidence="2 3" key="1">
    <citation type="journal article" date="2015" name="ISME J.">
        <title>Elemental sulfur and acetate can support life of a novel strictly anaerobic haloarchaeon.</title>
        <authorList>
            <person name="Sorokin D.Y."/>
            <person name="Kublanov I.V."/>
            <person name="Gavrilov S.N."/>
            <person name="Rojo D."/>
            <person name="Roman P."/>
            <person name="Golyshin P.N."/>
            <person name="Slepak V.Z."/>
            <person name="Smedile F."/>
            <person name="Ferrer M."/>
            <person name="Messina E."/>
            <person name="La Cono V."/>
            <person name="Yakimov M.M."/>
        </authorList>
    </citation>
    <scope>NUCLEOTIDE SEQUENCE [LARGE SCALE GENOMIC DNA]</scope>
    <source>
        <strain evidence="2 3">HSR2</strain>
    </source>
</reference>
<feature type="transmembrane region" description="Helical" evidence="1">
    <location>
        <begin position="12"/>
        <end position="32"/>
    </location>
</feature>
<organism evidence="2 3">
    <name type="scientific">Halanaeroarchaeum sulfurireducens</name>
    <dbReference type="NCBI Taxonomy" id="1604004"/>
    <lineage>
        <taxon>Archaea</taxon>
        <taxon>Methanobacteriati</taxon>
        <taxon>Methanobacteriota</taxon>
        <taxon>Stenosarchaea group</taxon>
        <taxon>Halobacteria</taxon>
        <taxon>Halobacteriales</taxon>
        <taxon>Halobacteriaceae</taxon>
        <taxon>Halanaeroarchaeum</taxon>
    </lineage>
</organism>
<dbReference type="AlphaFoldDB" id="A0A0F7PCK6"/>
<name>A0A0F7PCK6_9EURY</name>